<feature type="transmembrane region" description="Helical" evidence="6">
    <location>
        <begin position="320"/>
        <end position="342"/>
    </location>
</feature>
<dbReference type="GO" id="GO:0015297">
    <property type="term" value="F:antiporter activity"/>
    <property type="evidence" value="ECO:0007669"/>
    <property type="project" value="InterPro"/>
</dbReference>
<evidence type="ECO:0000256" key="4">
    <source>
        <dbReference type="ARBA" id="ARBA00022448"/>
    </source>
</evidence>
<evidence type="ECO:0000313" key="7">
    <source>
        <dbReference type="EMBL" id="KEZ22949.1"/>
    </source>
</evidence>
<feature type="transmembrane region" description="Helical" evidence="6">
    <location>
        <begin position="411"/>
        <end position="430"/>
    </location>
</feature>
<dbReference type="EMBL" id="JFDP01000055">
    <property type="protein sequence ID" value="KEZ22949.1"/>
    <property type="molecule type" value="Genomic_DNA"/>
</dbReference>
<dbReference type="InterPro" id="IPR002528">
    <property type="entry name" value="MATE_fam"/>
</dbReference>
<dbReference type="AlphaFoldDB" id="A0A084EYA7"/>
<dbReference type="Proteomes" id="UP000028537">
    <property type="component" value="Unassembled WGS sequence"/>
</dbReference>
<proteinExistence type="inferred from homology"/>
<dbReference type="GO" id="GO:0042910">
    <property type="term" value="F:xenobiotic transmembrane transporter activity"/>
    <property type="evidence" value="ECO:0007669"/>
    <property type="project" value="InterPro"/>
</dbReference>
<dbReference type="PANTHER" id="PTHR43298">
    <property type="entry name" value="MULTIDRUG RESISTANCE PROTEIN NORM-RELATED"/>
    <property type="match status" value="1"/>
</dbReference>
<accession>A0A084EYA7</accession>
<keyword evidence="6" id="KW-0472">Membrane</keyword>
<dbReference type="PANTHER" id="PTHR43298:SF2">
    <property type="entry name" value="FMN_FAD EXPORTER YEEO-RELATED"/>
    <property type="match status" value="1"/>
</dbReference>
<evidence type="ECO:0000256" key="3">
    <source>
        <dbReference type="ARBA" id="ARBA00020268"/>
    </source>
</evidence>
<feature type="transmembrane region" description="Helical" evidence="6">
    <location>
        <begin position="469"/>
        <end position="493"/>
    </location>
</feature>
<evidence type="ECO:0000313" key="8">
    <source>
        <dbReference type="Proteomes" id="UP000028537"/>
    </source>
</evidence>
<gene>
    <name evidence="7" type="ORF">UDIV_4450</name>
</gene>
<feature type="transmembrane region" description="Helical" evidence="6">
    <location>
        <begin position="232"/>
        <end position="257"/>
    </location>
</feature>
<dbReference type="OrthoDB" id="404080at2"/>
<dbReference type="eggNOG" id="COG0534">
    <property type="taxonomic scope" value="Bacteria"/>
</dbReference>
<comment type="function">
    <text evidence="1">Multidrug efflux pump.</text>
</comment>
<evidence type="ECO:0000256" key="5">
    <source>
        <dbReference type="ARBA" id="ARBA00031636"/>
    </source>
</evidence>
<feature type="transmembrane region" description="Helical" evidence="6">
    <location>
        <begin position="437"/>
        <end position="457"/>
    </location>
</feature>
<sequence>MSFRFNKQQPPSQPINLEKNWFKRVFGDKAFIKACAKLFFPAIIEVIIVTSVNYFDSFFLAAFTPDSLGAAAKTATVIASQLIFVPTIMFISIASAGGIMAAQYYGKRDYLRFKECINFMLLSSLISNIIFITVFMVIPLEIVGLMSGAEIVDTTDPLAVKNFQITNQLAATYLRYQSLTLIPYLFTFIMAVAYRQDNSPIIPMIATVLAVITNIILDPILIIYVAKNANEAVMYVALATVIARALAALFLLTITLIRKDKPYYFFNHIKIRKDIVKAIFINGWQIFINEILFAVGTVILATFFLRYNQTHRDAIATVNLIVQFTTLIWPGAATVVAVLVLAKLGANKIDEAKNNTKKLMNWSIVVGIVLAIILLILSFFVNEVLNPPAANSKEAILKAEQTVVIAKYLEWIVASTILLQAPSAVIYFCVRGGGSKWLLCIDTLTIVIWIIFIGTITNVNVSANLDERIHPVLLFFMIESQYIFKIIASILIWKYTKWANNLANKDSKKEKGVNHVQI</sequence>
<name>A0A084EYA7_9BACT</name>
<keyword evidence="6" id="KW-1133">Transmembrane helix</keyword>
<dbReference type="InterPro" id="IPR050222">
    <property type="entry name" value="MATE_MdtK"/>
</dbReference>
<organism evidence="7 8">
    <name type="scientific">Ureaplasma diversum NCTC 246</name>
    <dbReference type="NCBI Taxonomy" id="1188241"/>
    <lineage>
        <taxon>Bacteria</taxon>
        <taxon>Bacillati</taxon>
        <taxon>Mycoplasmatota</taxon>
        <taxon>Mycoplasmoidales</taxon>
        <taxon>Mycoplasmoidaceae</taxon>
        <taxon>Ureaplasma</taxon>
    </lineage>
</organism>
<protein>
    <recommendedName>
        <fullName evidence="3">Probable multidrug resistance protein NorM</fullName>
    </recommendedName>
    <alternativeName>
        <fullName evidence="5">Multidrug-efflux transporter</fullName>
    </alternativeName>
</protein>
<reference evidence="7 8" key="1">
    <citation type="submission" date="2014-02" db="EMBL/GenBank/DDBJ databases">
        <title>Genome sequence of Ureaplasma diversum strain 246.</title>
        <authorList>
            <person name="Sirand-Pugnet P."/>
            <person name="Breton M."/>
            <person name="Dordet-Frisoni E."/>
            <person name="Baranowski E."/>
            <person name="Barre A."/>
            <person name="Couture C."/>
            <person name="Dupuy V."/>
            <person name="Gaurivaud P."/>
            <person name="Jacob D."/>
            <person name="Lemaitre C."/>
            <person name="Manso-Silvan L."/>
            <person name="Nikolski M."/>
            <person name="Nouvel L.-X."/>
            <person name="Poumarat F."/>
            <person name="Tardy F."/>
            <person name="Thebault P."/>
            <person name="Theil S."/>
            <person name="Citti C."/>
            <person name="Thiaucourt F."/>
            <person name="Blanchard A."/>
        </authorList>
    </citation>
    <scope>NUCLEOTIDE SEQUENCE [LARGE SCALE GENOMIC DNA]</scope>
    <source>
        <strain evidence="7 8">NCTC 246</strain>
    </source>
</reference>
<evidence type="ECO:0000256" key="6">
    <source>
        <dbReference type="SAM" id="Phobius"/>
    </source>
</evidence>
<dbReference type="RefSeq" id="WP_051749469.1">
    <property type="nucleotide sequence ID" value="NZ_JFDP01000055.1"/>
</dbReference>
<feature type="transmembrane region" description="Helical" evidence="6">
    <location>
        <begin position="362"/>
        <end position="381"/>
    </location>
</feature>
<feature type="transmembrane region" description="Helical" evidence="6">
    <location>
        <begin position="83"/>
        <end position="105"/>
    </location>
</feature>
<feature type="transmembrane region" description="Helical" evidence="6">
    <location>
        <begin position="38"/>
        <end position="63"/>
    </location>
</feature>
<dbReference type="GO" id="GO:0005886">
    <property type="term" value="C:plasma membrane"/>
    <property type="evidence" value="ECO:0007669"/>
    <property type="project" value="TreeGrafter"/>
</dbReference>
<feature type="transmembrane region" description="Helical" evidence="6">
    <location>
        <begin position="278"/>
        <end position="305"/>
    </location>
</feature>
<evidence type="ECO:0000256" key="1">
    <source>
        <dbReference type="ARBA" id="ARBA00003408"/>
    </source>
</evidence>
<keyword evidence="8" id="KW-1185">Reference proteome</keyword>
<keyword evidence="4" id="KW-0813">Transport</keyword>
<evidence type="ECO:0000256" key="2">
    <source>
        <dbReference type="ARBA" id="ARBA00010199"/>
    </source>
</evidence>
<feature type="transmembrane region" description="Helical" evidence="6">
    <location>
        <begin position="176"/>
        <end position="194"/>
    </location>
</feature>
<feature type="transmembrane region" description="Helical" evidence="6">
    <location>
        <begin position="117"/>
        <end position="138"/>
    </location>
</feature>
<dbReference type="Pfam" id="PF01554">
    <property type="entry name" value="MatE"/>
    <property type="match status" value="1"/>
</dbReference>
<feature type="transmembrane region" description="Helical" evidence="6">
    <location>
        <begin position="201"/>
        <end position="226"/>
    </location>
</feature>
<comment type="caution">
    <text evidence="7">The sequence shown here is derived from an EMBL/GenBank/DDBJ whole genome shotgun (WGS) entry which is preliminary data.</text>
</comment>
<comment type="similarity">
    <text evidence="2">Belongs to the multi antimicrobial extrusion (MATE) (TC 2.A.66.1) family.</text>
</comment>
<keyword evidence="6" id="KW-0812">Transmembrane</keyword>